<feature type="compositionally biased region" description="Low complexity" evidence="1">
    <location>
        <begin position="188"/>
        <end position="221"/>
    </location>
</feature>
<dbReference type="PANTHER" id="PTHR34662:SF9">
    <property type="match status" value="1"/>
</dbReference>
<sequence>MLPVLAFLPFLLCTPHRPPNSAAQLSAGVRCCSSSFPPQSASSTLSLSSSASCQQVSVSPLAPLSLSLSLASKEEECQEMAGAVTLAAATSRGLLRRRSCSCSCSALAPLLLLLCASQLLRTSQAFTLLRGDDEKVPQLAAVIVPDPTPELSGLAPAPLAAPPPVFGGGGDDMRPRLPTERWRRRGSGEAAARRAAAHSPAAPTTAPSAGGPARAPAPESGMSGGGAAAIKSSPAVPVPRGVTDTATILPMPAPGEKRQEVGAAGSSSVQQAACSVVPLLLGFIVMMAAF</sequence>
<proteinExistence type="predicted"/>
<feature type="region of interest" description="Disordered" evidence="1">
    <location>
        <begin position="153"/>
        <end position="239"/>
    </location>
</feature>
<evidence type="ECO:0000313" key="2">
    <source>
        <dbReference type="EMBL" id="WVZ75093.1"/>
    </source>
</evidence>
<keyword evidence="3" id="KW-1185">Reference proteome</keyword>
<reference evidence="2 3" key="1">
    <citation type="submission" date="2024-02" db="EMBL/GenBank/DDBJ databases">
        <title>High-quality chromosome-scale genome assembly of Pensacola bahiagrass (Paspalum notatum Flugge var. saurae).</title>
        <authorList>
            <person name="Vega J.M."/>
            <person name="Podio M."/>
            <person name="Orjuela J."/>
            <person name="Siena L.A."/>
            <person name="Pessino S.C."/>
            <person name="Combes M.C."/>
            <person name="Mariac C."/>
            <person name="Albertini E."/>
            <person name="Pupilli F."/>
            <person name="Ortiz J.P.A."/>
            <person name="Leblanc O."/>
        </authorList>
    </citation>
    <scope>NUCLEOTIDE SEQUENCE [LARGE SCALE GENOMIC DNA]</scope>
    <source>
        <strain evidence="2">R1</strain>
        <tissue evidence="2">Leaf</tissue>
    </source>
</reference>
<dbReference type="EMBL" id="CP144749">
    <property type="protein sequence ID" value="WVZ75093.1"/>
    <property type="molecule type" value="Genomic_DNA"/>
</dbReference>
<protein>
    <submittedName>
        <fullName evidence="2">Uncharacterized protein</fullName>
    </submittedName>
</protein>
<feature type="compositionally biased region" description="Basic and acidic residues" evidence="1">
    <location>
        <begin position="171"/>
        <end position="181"/>
    </location>
</feature>
<dbReference type="PANTHER" id="PTHR34662">
    <property type="entry name" value="OS04G0422700 PROTEIN"/>
    <property type="match status" value="1"/>
</dbReference>
<evidence type="ECO:0000256" key="1">
    <source>
        <dbReference type="SAM" id="MobiDB-lite"/>
    </source>
</evidence>
<name>A0AAQ3TL23_PASNO</name>
<organism evidence="2 3">
    <name type="scientific">Paspalum notatum var. saurae</name>
    <dbReference type="NCBI Taxonomy" id="547442"/>
    <lineage>
        <taxon>Eukaryota</taxon>
        <taxon>Viridiplantae</taxon>
        <taxon>Streptophyta</taxon>
        <taxon>Embryophyta</taxon>
        <taxon>Tracheophyta</taxon>
        <taxon>Spermatophyta</taxon>
        <taxon>Magnoliopsida</taxon>
        <taxon>Liliopsida</taxon>
        <taxon>Poales</taxon>
        <taxon>Poaceae</taxon>
        <taxon>PACMAD clade</taxon>
        <taxon>Panicoideae</taxon>
        <taxon>Andropogonodae</taxon>
        <taxon>Paspaleae</taxon>
        <taxon>Paspalinae</taxon>
        <taxon>Paspalum</taxon>
    </lineage>
</organism>
<dbReference type="AlphaFoldDB" id="A0AAQ3TL23"/>
<dbReference type="Proteomes" id="UP001341281">
    <property type="component" value="Chromosome 05"/>
</dbReference>
<evidence type="ECO:0000313" key="3">
    <source>
        <dbReference type="Proteomes" id="UP001341281"/>
    </source>
</evidence>
<gene>
    <name evidence="2" type="ORF">U9M48_023183</name>
</gene>
<accession>A0AAQ3TL23</accession>